<dbReference type="PANTHER" id="PTHR24960:SF79">
    <property type="entry name" value="PHOTOSYSTEM I IRON-SULFUR CENTER"/>
    <property type="match status" value="1"/>
</dbReference>
<accession>A0A3B1BTV6</accession>
<evidence type="ECO:0000256" key="2">
    <source>
        <dbReference type="ARBA" id="ARBA00022485"/>
    </source>
</evidence>
<dbReference type="InterPro" id="IPR050157">
    <property type="entry name" value="PSI_iron-sulfur_center"/>
</dbReference>
<gene>
    <name evidence="11" type="ORF">MNBD_NITROSPINAE01-584</name>
</gene>
<keyword evidence="9" id="KW-0812">Transmembrane</keyword>
<evidence type="ECO:0000256" key="3">
    <source>
        <dbReference type="ARBA" id="ARBA00022723"/>
    </source>
</evidence>
<organism evidence="11">
    <name type="scientific">hydrothermal vent metagenome</name>
    <dbReference type="NCBI Taxonomy" id="652676"/>
    <lineage>
        <taxon>unclassified sequences</taxon>
        <taxon>metagenomes</taxon>
        <taxon>ecological metagenomes</taxon>
    </lineage>
</organism>
<feature type="region of interest" description="Disordered" evidence="8">
    <location>
        <begin position="1"/>
        <end position="22"/>
    </location>
</feature>
<protein>
    <submittedName>
        <fullName evidence="11">Ferredoxin-type protein NapG (Periplasmic nitrate reductase)</fullName>
    </submittedName>
</protein>
<evidence type="ECO:0000313" key="11">
    <source>
        <dbReference type="EMBL" id="VAX14938.1"/>
    </source>
</evidence>
<sequence>METSVTHDSDGNRSAKNGRPHIGMATTRRGFLSLGGFVGVVGGGVALAVLSSGAEKRAYAQRPPGALEEMEFISRCVKCGQCVRACPYDSILMGEPGSGVAPGTPYLVARNVPCYMCEDIPCVPVCPSGALDHGLTDINKATMGLAILSDRENCIALQGLRCEVCFTACPIQGKAIALEYRVNERTGRHSIFEPVVHSDKCTGCGKCEHACILEEPAIKVMAIKQVKGELGRHYRFSWKEEGQ</sequence>
<keyword evidence="3" id="KW-0479">Metal-binding</keyword>
<evidence type="ECO:0000256" key="8">
    <source>
        <dbReference type="SAM" id="MobiDB-lite"/>
    </source>
</evidence>
<feature type="domain" description="4Fe-4S ferredoxin-type" evidence="10">
    <location>
        <begin position="192"/>
        <end position="221"/>
    </location>
</feature>
<feature type="domain" description="4Fe-4S ferredoxin-type" evidence="10">
    <location>
        <begin position="66"/>
        <end position="96"/>
    </location>
</feature>
<dbReference type="InterPro" id="IPR017896">
    <property type="entry name" value="4Fe4S_Fe-S-bd"/>
</dbReference>
<evidence type="ECO:0000256" key="4">
    <source>
        <dbReference type="ARBA" id="ARBA00022737"/>
    </source>
</evidence>
<reference evidence="11" key="1">
    <citation type="submission" date="2018-06" db="EMBL/GenBank/DDBJ databases">
        <authorList>
            <person name="Zhirakovskaya E."/>
        </authorList>
    </citation>
    <scope>NUCLEOTIDE SEQUENCE</scope>
</reference>
<evidence type="ECO:0000256" key="9">
    <source>
        <dbReference type="SAM" id="Phobius"/>
    </source>
</evidence>
<dbReference type="EMBL" id="UOGC01000001">
    <property type="protein sequence ID" value="VAX14938.1"/>
    <property type="molecule type" value="Genomic_DNA"/>
</dbReference>
<dbReference type="GO" id="GO:0051539">
    <property type="term" value="F:4 iron, 4 sulfur cluster binding"/>
    <property type="evidence" value="ECO:0007669"/>
    <property type="project" value="UniProtKB-KW"/>
</dbReference>
<dbReference type="InterPro" id="IPR017900">
    <property type="entry name" value="4Fe4S_Fe_S_CS"/>
</dbReference>
<dbReference type="NCBIfam" id="TIGR00397">
    <property type="entry name" value="mauM_napG"/>
    <property type="match status" value="1"/>
</dbReference>
<dbReference type="PROSITE" id="PS51379">
    <property type="entry name" value="4FE4S_FER_2"/>
    <property type="match status" value="2"/>
</dbReference>
<keyword evidence="4" id="KW-0677">Repeat</keyword>
<feature type="compositionally biased region" description="Basic and acidic residues" evidence="8">
    <location>
        <begin position="1"/>
        <end position="13"/>
    </location>
</feature>
<dbReference type="CDD" id="cd16373">
    <property type="entry name" value="DMSOR_beta_like"/>
    <property type="match status" value="1"/>
</dbReference>
<evidence type="ECO:0000256" key="1">
    <source>
        <dbReference type="ARBA" id="ARBA00022448"/>
    </source>
</evidence>
<keyword evidence="1" id="KW-0813">Transport</keyword>
<dbReference type="PANTHER" id="PTHR24960">
    <property type="entry name" value="PHOTOSYSTEM I IRON-SULFUR CENTER-RELATED"/>
    <property type="match status" value="1"/>
</dbReference>
<dbReference type="PROSITE" id="PS00198">
    <property type="entry name" value="4FE4S_FER_1"/>
    <property type="match status" value="1"/>
</dbReference>
<keyword evidence="2" id="KW-0004">4Fe-4S</keyword>
<evidence type="ECO:0000256" key="6">
    <source>
        <dbReference type="ARBA" id="ARBA00023004"/>
    </source>
</evidence>
<keyword evidence="6" id="KW-0408">Iron</keyword>
<keyword evidence="7" id="KW-0411">Iron-sulfur</keyword>
<dbReference type="SUPFAM" id="SSF54862">
    <property type="entry name" value="4Fe-4S ferredoxins"/>
    <property type="match status" value="1"/>
</dbReference>
<dbReference type="GO" id="GO:0046872">
    <property type="term" value="F:metal ion binding"/>
    <property type="evidence" value="ECO:0007669"/>
    <property type="project" value="UniProtKB-KW"/>
</dbReference>
<evidence type="ECO:0000256" key="7">
    <source>
        <dbReference type="ARBA" id="ARBA00023014"/>
    </source>
</evidence>
<feature type="transmembrane region" description="Helical" evidence="9">
    <location>
        <begin position="30"/>
        <end position="50"/>
    </location>
</feature>
<keyword evidence="9" id="KW-0472">Membrane</keyword>
<dbReference type="InterPro" id="IPR004494">
    <property type="entry name" value="MauM_NapG"/>
</dbReference>
<name>A0A3B1BTV6_9ZZZZ</name>
<dbReference type="AlphaFoldDB" id="A0A3B1BTV6"/>
<proteinExistence type="predicted"/>
<dbReference type="Pfam" id="PF12838">
    <property type="entry name" value="Fer4_7"/>
    <property type="match status" value="2"/>
</dbReference>
<dbReference type="Gene3D" id="3.30.70.20">
    <property type="match status" value="2"/>
</dbReference>
<keyword evidence="5" id="KW-0249">Electron transport</keyword>
<evidence type="ECO:0000256" key="5">
    <source>
        <dbReference type="ARBA" id="ARBA00022982"/>
    </source>
</evidence>
<evidence type="ECO:0000259" key="10">
    <source>
        <dbReference type="PROSITE" id="PS51379"/>
    </source>
</evidence>
<keyword evidence="9" id="KW-1133">Transmembrane helix</keyword>
<dbReference type="NCBIfam" id="NF007012">
    <property type="entry name" value="PRK09476.1"/>
    <property type="match status" value="1"/>
</dbReference>